<dbReference type="InterPro" id="IPR006638">
    <property type="entry name" value="Elp3/MiaA/NifB-like_rSAM"/>
</dbReference>
<evidence type="ECO:0000256" key="3">
    <source>
        <dbReference type="ARBA" id="ARBA00022679"/>
    </source>
</evidence>
<feature type="domain" description="Radical SAM core" evidence="8">
    <location>
        <begin position="239"/>
        <end position="461"/>
    </location>
</feature>
<protein>
    <submittedName>
        <fullName evidence="9">PhpK family radical SAM P-methyltransferase</fullName>
    </submittedName>
</protein>
<dbReference type="GO" id="GO:0032259">
    <property type="term" value="P:methylation"/>
    <property type="evidence" value="ECO:0007669"/>
    <property type="project" value="UniProtKB-KW"/>
</dbReference>
<dbReference type="SFLD" id="SFLDS00029">
    <property type="entry name" value="Radical_SAM"/>
    <property type="match status" value="1"/>
</dbReference>
<dbReference type="InterPro" id="IPR058240">
    <property type="entry name" value="rSAM_sf"/>
</dbReference>
<dbReference type="NCBIfam" id="TIGR04479">
    <property type="entry name" value="bcpD_PhpK_rSAM"/>
    <property type="match status" value="1"/>
</dbReference>
<reference evidence="9 10" key="1">
    <citation type="submission" date="2019-05" db="EMBL/GenBank/DDBJ databases">
        <title>Comparative genomics and metabolomics analyses of clavulanic acid producing Streptomyces species provides insight into specialized metabolism and evolution of beta-lactam biosynthetic gene clusters.</title>
        <authorList>
            <person name="Moore M.A."/>
            <person name="Cruz-Morales P."/>
            <person name="Barona Gomez F."/>
            <person name="Kapil T."/>
        </authorList>
    </citation>
    <scope>NUCLEOTIDE SEQUENCE [LARGE SCALE GENOMIC DNA]</scope>
    <source>
        <strain evidence="9 10">NRRL 5741</strain>
    </source>
</reference>
<dbReference type="InterPro" id="IPR051198">
    <property type="entry name" value="BchE-like"/>
</dbReference>
<comment type="cofactor">
    <cofactor evidence="1">
        <name>[4Fe-4S] cluster</name>
        <dbReference type="ChEBI" id="CHEBI:49883"/>
    </cofactor>
</comment>
<gene>
    <name evidence="9" type="primary">phpK</name>
    <name evidence="9" type="ORF">FF041_29130</name>
</gene>
<dbReference type="Pfam" id="PF04055">
    <property type="entry name" value="Radical_SAM"/>
    <property type="match status" value="1"/>
</dbReference>
<evidence type="ECO:0000256" key="5">
    <source>
        <dbReference type="ARBA" id="ARBA00022723"/>
    </source>
</evidence>
<keyword evidence="3 9" id="KW-0808">Transferase</keyword>
<keyword evidence="10" id="KW-1185">Reference proteome</keyword>
<accession>A0A646KPR6</accession>
<keyword evidence="7" id="KW-0411">Iron-sulfur</keyword>
<dbReference type="RefSeq" id="WP_153525534.1">
    <property type="nucleotide sequence ID" value="NZ_JBEPDZ010000015.1"/>
</dbReference>
<dbReference type="EMBL" id="VCLA01000183">
    <property type="protein sequence ID" value="MQT04090.1"/>
    <property type="molecule type" value="Genomic_DNA"/>
</dbReference>
<dbReference type="CDD" id="cd01335">
    <property type="entry name" value="Radical_SAM"/>
    <property type="match status" value="1"/>
</dbReference>
<dbReference type="GO" id="GO:0046872">
    <property type="term" value="F:metal ion binding"/>
    <property type="evidence" value="ECO:0007669"/>
    <property type="project" value="UniProtKB-KW"/>
</dbReference>
<dbReference type="InterPro" id="IPR007197">
    <property type="entry name" value="rSAM"/>
</dbReference>
<dbReference type="Proteomes" id="UP000419138">
    <property type="component" value="Unassembled WGS sequence"/>
</dbReference>
<evidence type="ECO:0000256" key="6">
    <source>
        <dbReference type="ARBA" id="ARBA00023004"/>
    </source>
</evidence>
<dbReference type="SFLD" id="SFLDG01123">
    <property type="entry name" value="methyltransferase_(Class_B)"/>
    <property type="match status" value="1"/>
</dbReference>
<dbReference type="PANTHER" id="PTHR43409:SF7">
    <property type="entry name" value="BLL1977 PROTEIN"/>
    <property type="match status" value="1"/>
</dbReference>
<dbReference type="AlphaFoldDB" id="A0A646KPR6"/>
<keyword evidence="2 9" id="KW-0489">Methyltransferase</keyword>
<dbReference type="GO" id="GO:0051539">
    <property type="term" value="F:4 iron, 4 sulfur cluster binding"/>
    <property type="evidence" value="ECO:0007669"/>
    <property type="project" value="UniProtKB-KW"/>
</dbReference>
<dbReference type="SFLD" id="SFLDG01082">
    <property type="entry name" value="B12-binding_domain_containing"/>
    <property type="match status" value="1"/>
</dbReference>
<dbReference type="Gene3D" id="3.80.30.20">
    <property type="entry name" value="tm_1862 like domain"/>
    <property type="match status" value="1"/>
</dbReference>
<dbReference type="InterPro" id="IPR034466">
    <property type="entry name" value="Methyltransferase_Class_B"/>
</dbReference>
<comment type="caution">
    <text evidence="9">The sequence shown here is derived from an EMBL/GenBank/DDBJ whole genome shotgun (WGS) entry which is preliminary data.</text>
</comment>
<dbReference type="GO" id="GO:0008168">
    <property type="term" value="F:methyltransferase activity"/>
    <property type="evidence" value="ECO:0007669"/>
    <property type="project" value="UniProtKB-KW"/>
</dbReference>
<evidence type="ECO:0000313" key="10">
    <source>
        <dbReference type="Proteomes" id="UP000419138"/>
    </source>
</evidence>
<evidence type="ECO:0000256" key="7">
    <source>
        <dbReference type="ARBA" id="ARBA00023014"/>
    </source>
</evidence>
<keyword evidence="4" id="KW-0949">S-adenosyl-L-methionine</keyword>
<evidence type="ECO:0000256" key="4">
    <source>
        <dbReference type="ARBA" id="ARBA00022691"/>
    </source>
</evidence>
<sequence>MPDLDCVVIGYNEGDFDDYRLMCERSGPDSPEWQIYRKEHLEIDGRPMPWMDVLSTLSNRATGRSDHYHVGEVFNLASLYLANFLRRHGIRTDAVSLFGAEQRRLAELLTRGPAVVAITTTFYVNILSVIPVVEFVRHHAPGAHIVIGGPLIDNLCLDGITDEVQDLLHGMGADSYVRESQGEHALAELCRAVMAREALGGVSNLITCPDGGDWVANRRKPEANGLDACAIDWSAFTPEQIGATAQTRTARSCAFKCSFCDYPTRAGALTTASVETVRTELRAMAELGVRNLVFVDDTFNVPPRRFKELCRMMIEEDLGITWYSYFRCSNARDEETFDLAAASGCRGVFLGIESGDMDILANMNKLAQDSQYRAGIARLKERGITTFASIIVGFPGENERTMRNTIDFVNETAPTFWRAQPWWGNPRSPVYRSKELYGIEGAAYDWSHATMDSREAARWCDTMFDRVTESVWLPLYDFDFWSLPYLDGKGLGVDQLVPLLRISRDLMRERDGAGPDPVRLAALGDQLAKGVAALDLAPARFSYAS</sequence>
<organism evidence="9 10">
    <name type="scientific">Streptomyces jumonjinensis</name>
    <dbReference type="NCBI Taxonomy" id="1945"/>
    <lineage>
        <taxon>Bacteria</taxon>
        <taxon>Bacillati</taxon>
        <taxon>Actinomycetota</taxon>
        <taxon>Actinomycetes</taxon>
        <taxon>Kitasatosporales</taxon>
        <taxon>Streptomycetaceae</taxon>
        <taxon>Streptomyces</taxon>
    </lineage>
</organism>
<proteinExistence type="predicted"/>
<dbReference type="SUPFAM" id="SSF102114">
    <property type="entry name" value="Radical SAM enzymes"/>
    <property type="match status" value="1"/>
</dbReference>
<evidence type="ECO:0000259" key="8">
    <source>
        <dbReference type="PROSITE" id="PS51918"/>
    </source>
</evidence>
<evidence type="ECO:0000313" key="9">
    <source>
        <dbReference type="EMBL" id="MQT04090.1"/>
    </source>
</evidence>
<keyword evidence="5" id="KW-0479">Metal-binding</keyword>
<dbReference type="InterPro" id="IPR023404">
    <property type="entry name" value="rSAM_horseshoe"/>
</dbReference>
<dbReference type="OrthoDB" id="5298546at2"/>
<dbReference type="PANTHER" id="PTHR43409">
    <property type="entry name" value="ANAEROBIC MAGNESIUM-PROTOPORPHYRIN IX MONOMETHYL ESTER CYCLASE-RELATED"/>
    <property type="match status" value="1"/>
</dbReference>
<dbReference type="InterPro" id="IPR031003">
    <property type="entry name" value="BcpD_PhpK_rSAM"/>
</dbReference>
<dbReference type="SMART" id="SM00729">
    <property type="entry name" value="Elp3"/>
    <property type="match status" value="1"/>
</dbReference>
<name>A0A646KPR6_STRJU</name>
<evidence type="ECO:0000256" key="2">
    <source>
        <dbReference type="ARBA" id="ARBA00022603"/>
    </source>
</evidence>
<evidence type="ECO:0000256" key="1">
    <source>
        <dbReference type="ARBA" id="ARBA00001966"/>
    </source>
</evidence>
<keyword evidence="6" id="KW-0408">Iron</keyword>
<dbReference type="PROSITE" id="PS51918">
    <property type="entry name" value="RADICAL_SAM"/>
    <property type="match status" value="1"/>
</dbReference>